<proteinExistence type="predicted"/>
<evidence type="ECO:0000256" key="1">
    <source>
        <dbReference type="SAM" id="MobiDB-lite"/>
    </source>
</evidence>
<protein>
    <submittedName>
        <fullName evidence="2">Uncharacterized protein</fullName>
    </submittedName>
</protein>
<dbReference type="EMBL" id="KL198043">
    <property type="protein sequence ID" value="KDQ13449.1"/>
    <property type="molecule type" value="Genomic_DNA"/>
</dbReference>
<dbReference type="InParanoid" id="A0A067MD30"/>
<feature type="region of interest" description="Disordered" evidence="1">
    <location>
        <begin position="1"/>
        <end position="46"/>
    </location>
</feature>
<organism evidence="2 3">
    <name type="scientific">Botryobasidium botryosum (strain FD-172 SS1)</name>
    <dbReference type="NCBI Taxonomy" id="930990"/>
    <lineage>
        <taxon>Eukaryota</taxon>
        <taxon>Fungi</taxon>
        <taxon>Dikarya</taxon>
        <taxon>Basidiomycota</taxon>
        <taxon>Agaricomycotina</taxon>
        <taxon>Agaricomycetes</taxon>
        <taxon>Cantharellales</taxon>
        <taxon>Botryobasidiaceae</taxon>
        <taxon>Botryobasidium</taxon>
    </lineage>
</organism>
<reference evidence="3" key="1">
    <citation type="journal article" date="2014" name="Proc. Natl. Acad. Sci. U.S.A.">
        <title>Extensive sampling of basidiomycete genomes demonstrates inadequacy of the white-rot/brown-rot paradigm for wood decay fungi.</title>
        <authorList>
            <person name="Riley R."/>
            <person name="Salamov A.A."/>
            <person name="Brown D.W."/>
            <person name="Nagy L.G."/>
            <person name="Floudas D."/>
            <person name="Held B.W."/>
            <person name="Levasseur A."/>
            <person name="Lombard V."/>
            <person name="Morin E."/>
            <person name="Otillar R."/>
            <person name="Lindquist E.A."/>
            <person name="Sun H."/>
            <person name="LaButti K.M."/>
            <person name="Schmutz J."/>
            <person name="Jabbour D."/>
            <person name="Luo H."/>
            <person name="Baker S.E."/>
            <person name="Pisabarro A.G."/>
            <person name="Walton J.D."/>
            <person name="Blanchette R.A."/>
            <person name="Henrissat B."/>
            <person name="Martin F."/>
            <person name="Cullen D."/>
            <person name="Hibbett D.S."/>
            <person name="Grigoriev I.V."/>
        </authorList>
    </citation>
    <scope>NUCLEOTIDE SEQUENCE [LARGE SCALE GENOMIC DNA]</scope>
    <source>
        <strain evidence="3">FD-172 SS1</strain>
    </source>
</reference>
<feature type="compositionally biased region" description="Pro residues" evidence="1">
    <location>
        <begin position="31"/>
        <end position="46"/>
    </location>
</feature>
<accession>A0A067MD30</accession>
<keyword evidence="3" id="KW-1185">Reference proteome</keyword>
<evidence type="ECO:0000313" key="3">
    <source>
        <dbReference type="Proteomes" id="UP000027195"/>
    </source>
</evidence>
<dbReference type="HOGENOM" id="CLU_2885477_0_0_1"/>
<name>A0A067MD30_BOTB1</name>
<gene>
    <name evidence="2" type="ORF">BOTBODRAFT_55992</name>
</gene>
<dbReference type="AlphaFoldDB" id="A0A067MD30"/>
<evidence type="ECO:0000313" key="2">
    <source>
        <dbReference type="EMBL" id="KDQ13449.1"/>
    </source>
</evidence>
<sequence length="63" mass="6696">MLTARMLPLRSLPPEDASPPRAPPGLTIVPPLRPVPSKDTPPPSLPLGPIAVRILLTLRIHPG</sequence>
<dbReference type="Proteomes" id="UP000027195">
    <property type="component" value="Unassembled WGS sequence"/>
</dbReference>